<comment type="caution">
    <text evidence="3">The sequence shown here is derived from an EMBL/GenBank/DDBJ whole genome shotgun (WGS) entry which is preliminary data.</text>
</comment>
<sequence>MAKDLNTDQLVAGQDLKDADAVNQQDLQNDLVNQAQSDGTLADGTSADKTVKYSEFQKANEAKKLAEEARIAAEEQTAQAQRSLELLQMQKLAEANPVQPKTSMEQALLDCGITAEDMFGAEIPRVMACKDEIDRANTAQQQAVAGVQQFVINHSDINEVVGSVNPATGQIMSPNAEVMALVAKKPYLRQATTEAIYDAVLVSRKLEEFEKIEAVNKEHLNRQNIDNVTDPLGGSAAGGGAAGDVQHQAWLSRDEQNELRRKVEAGETV</sequence>
<feature type="coiled-coil region" evidence="1">
    <location>
        <begin position="56"/>
        <end position="90"/>
    </location>
</feature>
<organism evidence="3">
    <name type="scientific">marine sediment metagenome</name>
    <dbReference type="NCBI Taxonomy" id="412755"/>
    <lineage>
        <taxon>unclassified sequences</taxon>
        <taxon>metagenomes</taxon>
        <taxon>ecological metagenomes</taxon>
    </lineage>
</organism>
<keyword evidence="1" id="KW-0175">Coiled coil</keyword>
<evidence type="ECO:0000256" key="2">
    <source>
        <dbReference type="SAM" id="MobiDB-lite"/>
    </source>
</evidence>
<gene>
    <name evidence="3" type="ORF">LCGC14_0756660</name>
</gene>
<name>A0A0F9Q2F1_9ZZZZ</name>
<protein>
    <submittedName>
        <fullName evidence="3">Uncharacterized protein</fullName>
    </submittedName>
</protein>
<accession>A0A0F9Q2F1</accession>
<feature type="compositionally biased region" description="Low complexity" evidence="2">
    <location>
        <begin position="22"/>
        <end position="34"/>
    </location>
</feature>
<evidence type="ECO:0000256" key="1">
    <source>
        <dbReference type="SAM" id="Coils"/>
    </source>
</evidence>
<dbReference type="EMBL" id="LAZR01001851">
    <property type="protein sequence ID" value="KKN38110.1"/>
    <property type="molecule type" value="Genomic_DNA"/>
</dbReference>
<dbReference type="AlphaFoldDB" id="A0A0F9Q2F1"/>
<feature type="region of interest" description="Disordered" evidence="2">
    <location>
        <begin position="1"/>
        <end position="46"/>
    </location>
</feature>
<proteinExistence type="predicted"/>
<evidence type="ECO:0000313" key="3">
    <source>
        <dbReference type="EMBL" id="KKN38110.1"/>
    </source>
</evidence>
<reference evidence="3" key="1">
    <citation type="journal article" date="2015" name="Nature">
        <title>Complex archaea that bridge the gap between prokaryotes and eukaryotes.</title>
        <authorList>
            <person name="Spang A."/>
            <person name="Saw J.H."/>
            <person name="Jorgensen S.L."/>
            <person name="Zaremba-Niedzwiedzka K."/>
            <person name="Martijn J."/>
            <person name="Lind A.E."/>
            <person name="van Eijk R."/>
            <person name="Schleper C."/>
            <person name="Guy L."/>
            <person name="Ettema T.J."/>
        </authorList>
    </citation>
    <scope>NUCLEOTIDE SEQUENCE</scope>
</reference>